<comment type="caution">
    <text evidence="1">The sequence shown here is derived from an EMBL/GenBank/DDBJ whole genome shotgun (WGS) entry which is preliminary data.</text>
</comment>
<organism evidence="1 2">
    <name type="scientific">Acaulospora colombiana</name>
    <dbReference type="NCBI Taxonomy" id="27376"/>
    <lineage>
        <taxon>Eukaryota</taxon>
        <taxon>Fungi</taxon>
        <taxon>Fungi incertae sedis</taxon>
        <taxon>Mucoromycota</taxon>
        <taxon>Glomeromycotina</taxon>
        <taxon>Glomeromycetes</taxon>
        <taxon>Diversisporales</taxon>
        <taxon>Acaulosporaceae</taxon>
        <taxon>Acaulospora</taxon>
    </lineage>
</organism>
<dbReference type="EMBL" id="CAJVPT010038648">
    <property type="protein sequence ID" value="CAG8720664.1"/>
    <property type="molecule type" value="Genomic_DNA"/>
</dbReference>
<name>A0ACA9PSI8_9GLOM</name>
<gene>
    <name evidence="1" type="ORF">ACOLOM_LOCUS11120</name>
</gene>
<feature type="non-terminal residue" evidence="1">
    <location>
        <position position="250"/>
    </location>
</feature>
<sequence>MIAPSSGPRKPRGSRPPPSHSSSSSSSGSLSQSISGSRPAVPYSENGGVYEPSTGSDDHSSLVTSLNNLEIAQPIPQPYQNPSLNAPIQPTSRSTTPKPKLSLLKTGGGALGSIGAPDPEVFDTADVPALPPLRSNGPSLGIQLGLPVRQGSMPQSEDSSYSRPTLKPPPIGGGSKRRGPLLAIPKNSSPMGAIGADEPDALDLIEVSESHGQSNGGQPGTPLTLGGDDGEVTVRPALPQGHSQARSLDL</sequence>
<dbReference type="Proteomes" id="UP000789525">
    <property type="component" value="Unassembled WGS sequence"/>
</dbReference>
<evidence type="ECO:0000313" key="2">
    <source>
        <dbReference type="Proteomes" id="UP000789525"/>
    </source>
</evidence>
<evidence type="ECO:0000313" key="1">
    <source>
        <dbReference type="EMBL" id="CAG8720664.1"/>
    </source>
</evidence>
<proteinExistence type="predicted"/>
<keyword evidence="2" id="KW-1185">Reference proteome</keyword>
<accession>A0ACA9PSI8</accession>
<protein>
    <submittedName>
        <fullName evidence="1">5784_t:CDS:1</fullName>
    </submittedName>
</protein>
<reference evidence="1" key="1">
    <citation type="submission" date="2021-06" db="EMBL/GenBank/DDBJ databases">
        <authorList>
            <person name="Kallberg Y."/>
            <person name="Tangrot J."/>
            <person name="Rosling A."/>
        </authorList>
    </citation>
    <scope>NUCLEOTIDE SEQUENCE</scope>
    <source>
        <strain evidence="1">CL356</strain>
    </source>
</reference>